<dbReference type="InterPro" id="IPR036374">
    <property type="entry name" value="OxRdtase_Mopterin-bd_sf"/>
</dbReference>
<accession>A0A4P2VC20</accession>
<proteinExistence type="predicted"/>
<feature type="domain" description="Oxidoreductase molybdopterin-binding" evidence="2">
    <location>
        <begin position="44"/>
        <end position="180"/>
    </location>
</feature>
<gene>
    <name evidence="3" type="ORF">NAS2_0717</name>
</gene>
<dbReference type="AlphaFoldDB" id="A0A4P2VC20"/>
<dbReference type="PANTHER" id="PTHR43032">
    <property type="entry name" value="PROTEIN-METHIONINE-SULFOXIDE REDUCTASE"/>
    <property type="match status" value="1"/>
</dbReference>
<name>A0A4P2VC20_9ARCH</name>
<evidence type="ECO:0000256" key="1">
    <source>
        <dbReference type="SAM" id="MobiDB-lite"/>
    </source>
</evidence>
<dbReference type="PANTHER" id="PTHR43032:SF4">
    <property type="entry name" value="OXIDOREDUCTASE MOLYBDOPTERIN-BINDING DOMAIN-CONTAINING PROTEIN"/>
    <property type="match status" value="1"/>
</dbReference>
<dbReference type="KEGG" id="ccai:NAS2_0717"/>
<dbReference type="Proteomes" id="UP000509448">
    <property type="component" value="Chromosome"/>
</dbReference>
<evidence type="ECO:0000313" key="4">
    <source>
        <dbReference type="Proteomes" id="UP000509448"/>
    </source>
</evidence>
<feature type="region of interest" description="Disordered" evidence="1">
    <location>
        <begin position="199"/>
        <end position="220"/>
    </location>
</feature>
<reference evidence="3 4" key="1">
    <citation type="journal article" date="2019" name="ISME J.">
        <title>Isolation and characterization of a thermophilic sulfur- and iron-reducing thaumarchaeote from a terrestrial acidic hot spring.</title>
        <authorList>
            <person name="Kato S."/>
            <person name="Itoh T."/>
            <person name="Yuki M."/>
            <person name="Nagamori M."/>
            <person name="Ohnishi M."/>
            <person name="Uematsu K."/>
            <person name="Suzuki K."/>
            <person name="Takashina T."/>
            <person name="Ohkuma M."/>
        </authorList>
    </citation>
    <scope>NUCLEOTIDE SEQUENCE [LARGE SCALE GENOMIC DNA]</scope>
    <source>
        <strain evidence="3 4">NAS-02</strain>
    </source>
</reference>
<keyword evidence="4" id="KW-1185">Reference proteome</keyword>
<dbReference type="InterPro" id="IPR000572">
    <property type="entry name" value="OxRdtase_Mopterin-bd_dom"/>
</dbReference>
<evidence type="ECO:0000259" key="2">
    <source>
        <dbReference type="Pfam" id="PF00174"/>
    </source>
</evidence>
<dbReference type="Gene3D" id="3.90.420.10">
    <property type="entry name" value="Oxidoreductase, molybdopterin-binding domain"/>
    <property type="match status" value="1"/>
</dbReference>
<sequence>MDEDVRTGSGSWVGSGTASGTGTEMGLPPGQRWVRRFIRYSALPPPEVDIERYRLRVADVELSYGELLGMIDFRGRMDFHCVTGWSVAGVEMEGITFRGLGRIAEPRGRYALFTSLEGYTSIVPIEDYLKGILLLRIDGRPLSYEEGFPARPFFEHLYAWKSAKWLRSIDFLNDYVDGYWEARGYHERGNVWLEERFKGSGGGRHLARSPMRPEVPGGGR</sequence>
<feature type="region of interest" description="Disordered" evidence="1">
    <location>
        <begin position="1"/>
        <end position="25"/>
    </location>
</feature>
<dbReference type="Pfam" id="PF00174">
    <property type="entry name" value="Oxidored_molyb"/>
    <property type="match status" value="1"/>
</dbReference>
<evidence type="ECO:0000313" key="3">
    <source>
        <dbReference type="EMBL" id="BBE42106.1"/>
    </source>
</evidence>
<dbReference type="EMBL" id="AP018732">
    <property type="protein sequence ID" value="BBE42106.1"/>
    <property type="molecule type" value="Genomic_DNA"/>
</dbReference>
<protein>
    <submittedName>
        <fullName evidence="3">Sulfite oxidase and related enzymes</fullName>
    </submittedName>
</protein>
<organism evidence="3 4">
    <name type="scientific">Conexivisphaera calida</name>
    <dbReference type="NCBI Taxonomy" id="1874277"/>
    <lineage>
        <taxon>Archaea</taxon>
        <taxon>Nitrososphaerota</taxon>
        <taxon>Conexivisphaeria</taxon>
        <taxon>Conexivisphaerales</taxon>
        <taxon>Conexivisphaeraceae</taxon>
        <taxon>Conexivisphaera</taxon>
    </lineage>
</organism>
<dbReference type="SUPFAM" id="SSF56524">
    <property type="entry name" value="Oxidoreductase molybdopterin-binding domain"/>
    <property type="match status" value="1"/>
</dbReference>